<dbReference type="EMBL" id="CP071794">
    <property type="protein sequence ID" value="QTD57153.1"/>
    <property type="molecule type" value="Genomic_DNA"/>
</dbReference>
<evidence type="ECO:0000256" key="11">
    <source>
        <dbReference type="ARBA" id="ARBA00047972"/>
    </source>
</evidence>
<accession>A0ABX7T8C4</accession>
<evidence type="ECO:0000256" key="3">
    <source>
        <dbReference type="ARBA" id="ARBA00022946"/>
    </source>
</evidence>
<evidence type="ECO:0000259" key="12">
    <source>
        <dbReference type="Pfam" id="PF00561"/>
    </source>
</evidence>
<evidence type="ECO:0000256" key="4">
    <source>
        <dbReference type="ARBA" id="ARBA00039132"/>
    </source>
</evidence>
<evidence type="ECO:0000313" key="14">
    <source>
        <dbReference type="Proteomes" id="UP000663923"/>
    </source>
</evidence>
<evidence type="ECO:0000256" key="5">
    <source>
        <dbReference type="ARBA" id="ARBA00039314"/>
    </source>
</evidence>
<evidence type="ECO:0000256" key="1">
    <source>
        <dbReference type="ARBA" id="ARBA00012423"/>
    </source>
</evidence>
<dbReference type="InterPro" id="IPR052382">
    <property type="entry name" value="ABHD10_acyl-thioesterase"/>
</dbReference>
<dbReference type="Pfam" id="PF00561">
    <property type="entry name" value="Abhydrolase_1"/>
    <property type="match status" value="1"/>
</dbReference>
<evidence type="ECO:0000256" key="9">
    <source>
        <dbReference type="ARBA" id="ARBA00046047"/>
    </source>
</evidence>
<dbReference type="Gene3D" id="3.40.50.1820">
    <property type="entry name" value="alpha/beta hydrolase"/>
    <property type="match status" value="1"/>
</dbReference>
<evidence type="ECO:0000256" key="7">
    <source>
        <dbReference type="ARBA" id="ARBA00042645"/>
    </source>
</evidence>
<comment type="catalytic activity">
    <reaction evidence="11">
        <text>mycophenolic acid O-acyl-beta-D-glucuronide + H2O = mycophenolate + D-glucuronate + H(+)</text>
        <dbReference type="Rhea" id="RHEA:34179"/>
        <dbReference type="ChEBI" id="CHEBI:15377"/>
        <dbReference type="ChEBI" id="CHEBI:15378"/>
        <dbReference type="ChEBI" id="CHEBI:58720"/>
        <dbReference type="ChEBI" id="CHEBI:62932"/>
        <dbReference type="ChEBI" id="CHEBI:66982"/>
        <dbReference type="EC" id="3.1.1.93"/>
    </reaction>
    <physiologicalReaction direction="left-to-right" evidence="11">
        <dbReference type="Rhea" id="RHEA:34180"/>
    </physiologicalReaction>
</comment>
<dbReference type="SUPFAM" id="SSF53474">
    <property type="entry name" value="alpha/beta-Hydrolases"/>
    <property type="match status" value="1"/>
</dbReference>
<organism evidence="13 14">
    <name type="scientific">Parasphingorhabdus cellanae</name>
    <dbReference type="NCBI Taxonomy" id="2806553"/>
    <lineage>
        <taxon>Bacteria</taxon>
        <taxon>Pseudomonadati</taxon>
        <taxon>Pseudomonadota</taxon>
        <taxon>Alphaproteobacteria</taxon>
        <taxon>Sphingomonadales</taxon>
        <taxon>Sphingomonadaceae</taxon>
        <taxon>Parasphingorhabdus</taxon>
    </lineage>
</organism>
<dbReference type="PANTHER" id="PTHR16138">
    <property type="entry name" value="MYCOPHENOLIC ACID ACYL-GLUCURONIDE ESTERASE, MITOCHONDRIAL"/>
    <property type="match status" value="1"/>
</dbReference>
<dbReference type="EC" id="3.1.1.93" evidence="4"/>
<feature type="domain" description="AB hydrolase-1" evidence="12">
    <location>
        <begin position="51"/>
        <end position="143"/>
    </location>
</feature>
<dbReference type="InterPro" id="IPR029058">
    <property type="entry name" value="AB_hydrolase_fold"/>
</dbReference>
<name>A0ABX7T8C4_9SPHN</name>
<comment type="function">
    <text evidence="9">Acts as an acyl-protein thioesterase that hydrolyzes fatty acids from acylated residues in proteins. Regulates the mitochondrial S-depalmitoylation of the nucleophilic active site residue of peroxiredoxin-5/PRDX5, a key antioxidant protein, therefore modulating mitochondrial antioxidant ability. Also catalyzes the deglucuronidation of mycophenolic acid acyl-glucuronide, an active metabolite of the immunosuppressant drug mycophenolate.</text>
</comment>
<dbReference type="EC" id="3.1.2.22" evidence="1"/>
<proteinExistence type="predicted"/>
<dbReference type="GO" id="GO:0016787">
    <property type="term" value="F:hydrolase activity"/>
    <property type="evidence" value="ECO:0007669"/>
    <property type="project" value="UniProtKB-KW"/>
</dbReference>
<keyword evidence="3" id="KW-0809">Transit peptide</keyword>
<dbReference type="RefSeq" id="WP_207989405.1">
    <property type="nucleotide sequence ID" value="NZ_CP071794.1"/>
</dbReference>
<reference evidence="13 14" key="1">
    <citation type="submission" date="2021-03" db="EMBL/GenBank/DDBJ databases">
        <title>Complete genome of Parasphingorhabdus_sp.JHSY0214.</title>
        <authorList>
            <person name="Yoo J.H."/>
            <person name="Bae J.W."/>
        </authorList>
    </citation>
    <scope>NUCLEOTIDE SEQUENCE [LARGE SCALE GENOMIC DNA]</scope>
    <source>
        <strain evidence="13 14">JHSY0214</strain>
    </source>
</reference>
<dbReference type="InterPro" id="IPR000073">
    <property type="entry name" value="AB_hydrolase_1"/>
</dbReference>
<evidence type="ECO:0000256" key="10">
    <source>
        <dbReference type="ARBA" id="ARBA00047409"/>
    </source>
</evidence>
<evidence type="ECO:0000256" key="8">
    <source>
        <dbReference type="ARBA" id="ARBA00042704"/>
    </source>
</evidence>
<evidence type="ECO:0000256" key="2">
    <source>
        <dbReference type="ARBA" id="ARBA00022801"/>
    </source>
</evidence>
<keyword evidence="14" id="KW-1185">Reference proteome</keyword>
<dbReference type="PANTHER" id="PTHR16138:SF7">
    <property type="entry name" value="PALMITOYL-PROTEIN THIOESTERASE ABHD10, MITOCHONDRIAL"/>
    <property type="match status" value="1"/>
</dbReference>
<comment type="catalytic activity">
    <reaction evidence="10">
        <text>S-hexadecanoyl-L-cysteinyl-[protein] + H2O = L-cysteinyl-[protein] + hexadecanoate + H(+)</text>
        <dbReference type="Rhea" id="RHEA:19233"/>
        <dbReference type="Rhea" id="RHEA-COMP:10131"/>
        <dbReference type="Rhea" id="RHEA-COMP:11032"/>
        <dbReference type="ChEBI" id="CHEBI:7896"/>
        <dbReference type="ChEBI" id="CHEBI:15377"/>
        <dbReference type="ChEBI" id="CHEBI:15378"/>
        <dbReference type="ChEBI" id="CHEBI:29950"/>
        <dbReference type="ChEBI" id="CHEBI:74151"/>
        <dbReference type="EC" id="3.1.2.22"/>
    </reaction>
    <physiologicalReaction direction="left-to-right" evidence="10">
        <dbReference type="Rhea" id="RHEA:19234"/>
    </physiologicalReaction>
</comment>
<evidence type="ECO:0000256" key="6">
    <source>
        <dbReference type="ARBA" id="ARBA00041520"/>
    </source>
</evidence>
<keyword evidence="2 13" id="KW-0378">Hydrolase</keyword>
<dbReference type="Proteomes" id="UP000663923">
    <property type="component" value="Chromosome"/>
</dbReference>
<sequence length="248" mass="27494">MEEDILYMQRPGGANLAYCYRSAKDGVKGSTLVFLPGYMSDMEGGKALALDAWAKDQGRAMLRLDYAGCGASGGAFEEQSLIDWRDDVLFLIEKVTSGSITLVGSSMGGWLMLLVALARPMRVTALVGIAAAPDFTDWGFTQDQKMTILREGKLEEHSEYSEDPYVTTNIFWQSGESNRLLHKDIAFDGAVRLLHGQKDADVPWAYALEIAKKMRSADVQLHLVKDGDHRLSRDQDIELLIDVVSRLN</sequence>
<protein>
    <recommendedName>
        <fullName evidence="5">Palmitoyl-protein thioesterase ABHD10, mitochondrial</fullName>
        <ecNumber evidence="4">3.1.1.93</ecNumber>
        <ecNumber evidence="1">3.1.2.22</ecNumber>
    </recommendedName>
    <alternativeName>
        <fullName evidence="7">Acyl-protein thioesterase ABHD10</fullName>
    </alternativeName>
    <alternativeName>
        <fullName evidence="8">Alpha/beta hydrolase domain-containing protein 10</fullName>
    </alternativeName>
    <alternativeName>
        <fullName evidence="6">Mycophenolic acid acyl-glucuronide esterase, mitochondrial</fullName>
    </alternativeName>
</protein>
<gene>
    <name evidence="13" type="ORF">J4G78_06285</name>
</gene>
<evidence type="ECO:0000313" key="13">
    <source>
        <dbReference type="EMBL" id="QTD57153.1"/>
    </source>
</evidence>